<keyword evidence="1" id="KW-0175">Coiled coil</keyword>
<protein>
    <submittedName>
        <fullName evidence="2">Uncharacterized protein</fullName>
    </submittedName>
</protein>
<dbReference type="EMBL" id="LR798192">
    <property type="protein sequence ID" value="CAB5079546.1"/>
    <property type="molecule type" value="Genomic_DNA"/>
</dbReference>
<reference evidence="2" key="1">
    <citation type="submission" date="2020-05" db="EMBL/GenBank/DDBJ databases">
        <authorList>
            <person name="Chiriac C."/>
            <person name="Salcher M."/>
            <person name="Ghai R."/>
            <person name="Kavagutti S V."/>
        </authorList>
    </citation>
    <scope>NUCLEOTIDE SEQUENCE</scope>
</reference>
<evidence type="ECO:0000313" key="2">
    <source>
        <dbReference type="EMBL" id="CAB5079546.1"/>
    </source>
</evidence>
<sequence>MAGDGQVLNEAEAMLRQQQAEIEALKADNEQMCTSLVKATRAILRKAQEK</sequence>
<feature type="coiled-coil region" evidence="1">
    <location>
        <begin position="8"/>
        <end position="35"/>
    </location>
</feature>
<organism evidence="2">
    <name type="scientific">uncultured Caudovirales phage</name>
    <dbReference type="NCBI Taxonomy" id="2100421"/>
    <lineage>
        <taxon>Viruses</taxon>
        <taxon>Duplodnaviria</taxon>
        <taxon>Heunggongvirae</taxon>
        <taxon>Uroviricota</taxon>
        <taxon>Caudoviricetes</taxon>
        <taxon>Peduoviridae</taxon>
        <taxon>Maltschvirus</taxon>
        <taxon>Maltschvirus maltsch</taxon>
    </lineage>
</organism>
<gene>
    <name evidence="2" type="ORF">UFOVP146_3</name>
</gene>
<accession>A0A6J7VKT9</accession>
<evidence type="ECO:0000256" key="1">
    <source>
        <dbReference type="SAM" id="Coils"/>
    </source>
</evidence>
<proteinExistence type="predicted"/>
<name>A0A6J7VKT9_9CAUD</name>